<dbReference type="Proteomes" id="UP000335636">
    <property type="component" value="Unassembled WGS sequence"/>
</dbReference>
<dbReference type="Proteomes" id="UP000662637">
    <property type="component" value="Unassembled WGS sequence"/>
</dbReference>
<dbReference type="AlphaFoldDB" id="A0A5E4ANZ0"/>
<protein>
    <submittedName>
        <fullName evidence="3">Uncharacterized protein</fullName>
    </submittedName>
</protein>
<organism evidence="3 4">
    <name type="scientific">Marmota monax</name>
    <name type="common">Woodchuck</name>
    <dbReference type="NCBI Taxonomy" id="9995"/>
    <lineage>
        <taxon>Eukaryota</taxon>
        <taxon>Metazoa</taxon>
        <taxon>Chordata</taxon>
        <taxon>Craniata</taxon>
        <taxon>Vertebrata</taxon>
        <taxon>Euteleostomi</taxon>
        <taxon>Mammalia</taxon>
        <taxon>Eutheria</taxon>
        <taxon>Euarchontoglires</taxon>
        <taxon>Glires</taxon>
        <taxon>Rodentia</taxon>
        <taxon>Sciuromorpha</taxon>
        <taxon>Sciuridae</taxon>
        <taxon>Xerinae</taxon>
        <taxon>Marmotini</taxon>
        <taxon>Marmota</taxon>
    </lineage>
</organism>
<dbReference type="EMBL" id="WJEC01000792">
    <property type="protein sequence ID" value="KAF7480978.1"/>
    <property type="molecule type" value="Genomic_DNA"/>
</dbReference>
<evidence type="ECO:0000313" key="3">
    <source>
        <dbReference type="EMBL" id="VTJ58222.1"/>
    </source>
</evidence>
<name>A0A5E4ANZ0_MARMO</name>
<proteinExistence type="predicted"/>
<reference evidence="2" key="2">
    <citation type="submission" date="2020-08" db="EMBL/GenBank/DDBJ databases">
        <authorList>
            <person name="Shumante A."/>
            <person name="Zimin A.V."/>
            <person name="Puiu D."/>
            <person name="Salzberg S.L."/>
        </authorList>
    </citation>
    <scope>NUCLEOTIDE SEQUENCE</scope>
    <source>
        <strain evidence="2">WC2-LM</strain>
        <tissue evidence="2">Liver</tissue>
    </source>
</reference>
<gene>
    <name evidence="2" type="ORF">GHT09_007820</name>
    <name evidence="3" type="ORF">MONAX_5E038240</name>
</gene>
<evidence type="ECO:0000313" key="2">
    <source>
        <dbReference type="EMBL" id="KAF7480978.1"/>
    </source>
</evidence>
<evidence type="ECO:0000313" key="4">
    <source>
        <dbReference type="Proteomes" id="UP000335636"/>
    </source>
</evidence>
<accession>A0A5E4ANZ0</accession>
<feature type="region of interest" description="Disordered" evidence="1">
    <location>
        <begin position="1"/>
        <end position="28"/>
    </location>
</feature>
<keyword evidence="4" id="KW-1185">Reference proteome</keyword>
<evidence type="ECO:0000256" key="1">
    <source>
        <dbReference type="SAM" id="MobiDB-lite"/>
    </source>
</evidence>
<sequence length="87" mass="9633">MAEADLKARNAPCGKQDKWQPPPKPSCVKSTLRVHEFRLHTGDRIKETQMQMSPMPNNPGDLQGGVGNEEADIQEAKSPKRRGSLLP</sequence>
<dbReference type="EMBL" id="CABDUW010000097">
    <property type="protein sequence ID" value="VTJ58222.1"/>
    <property type="molecule type" value="Genomic_DNA"/>
</dbReference>
<reference evidence="3 4" key="1">
    <citation type="submission" date="2019-04" db="EMBL/GenBank/DDBJ databases">
        <authorList>
            <person name="Alioto T."/>
            <person name="Alioto T."/>
        </authorList>
    </citation>
    <scope>NUCLEOTIDE SEQUENCE [LARGE SCALE GENOMIC DNA]</scope>
</reference>
<feature type="region of interest" description="Disordered" evidence="1">
    <location>
        <begin position="43"/>
        <end position="87"/>
    </location>
</feature>